<feature type="compositionally biased region" description="Low complexity" evidence="1">
    <location>
        <begin position="31"/>
        <end position="52"/>
    </location>
</feature>
<dbReference type="InterPro" id="IPR051057">
    <property type="entry name" value="PI-PLC_domain"/>
</dbReference>
<proteinExistence type="predicted"/>
<name>A0A194VBF1_CYTMA</name>
<dbReference type="GO" id="GO:0006629">
    <property type="term" value="P:lipid metabolic process"/>
    <property type="evidence" value="ECO:0007669"/>
    <property type="project" value="InterPro"/>
</dbReference>
<evidence type="ECO:0008006" key="5">
    <source>
        <dbReference type="Google" id="ProtNLM"/>
    </source>
</evidence>
<dbReference type="GO" id="GO:0008081">
    <property type="term" value="F:phosphoric diester hydrolase activity"/>
    <property type="evidence" value="ECO:0007669"/>
    <property type="project" value="InterPro"/>
</dbReference>
<dbReference type="OrthoDB" id="7984201at2759"/>
<feature type="region of interest" description="Disordered" evidence="1">
    <location>
        <begin position="23"/>
        <end position="56"/>
    </location>
</feature>
<dbReference type="PANTHER" id="PTHR13593:SF140">
    <property type="entry name" value="PLC-LIKE PHOSPHODIESTERASE"/>
    <property type="match status" value="1"/>
</dbReference>
<feature type="signal peptide" evidence="2">
    <location>
        <begin position="1"/>
        <end position="20"/>
    </location>
</feature>
<evidence type="ECO:0000313" key="4">
    <source>
        <dbReference type="Proteomes" id="UP000078576"/>
    </source>
</evidence>
<dbReference type="SUPFAM" id="SSF51695">
    <property type="entry name" value="PLC-like phosphodiesterases"/>
    <property type="match status" value="1"/>
</dbReference>
<protein>
    <recommendedName>
        <fullName evidence="5">PLC-like phosphodiesterase</fullName>
    </recommendedName>
</protein>
<evidence type="ECO:0000256" key="1">
    <source>
        <dbReference type="SAM" id="MobiDB-lite"/>
    </source>
</evidence>
<dbReference type="Gene3D" id="3.20.20.190">
    <property type="entry name" value="Phosphatidylinositol (PI) phosphodiesterase"/>
    <property type="match status" value="1"/>
</dbReference>
<dbReference type="InterPro" id="IPR017946">
    <property type="entry name" value="PLC-like_Pdiesterase_TIM-brl"/>
</dbReference>
<dbReference type="Pfam" id="PF26146">
    <property type="entry name" value="PI-PLC_X"/>
    <property type="match status" value="1"/>
</dbReference>
<dbReference type="STRING" id="694573.A0A194VBF1"/>
<sequence length="489" mass="53278">MAPIRLWGLMLLGLGSLAHAAVTETEKDADPSTTASSSPSSSSESSSESSSSDNSGIIILTGTHQTTSTKVPQVTLPHTTVTLATTSLTGSGVDSATDNATETETAQRTRETLTYLSGSITITSTVTGTLTGNFSTTASSTSTAPTVTNTQPCNNYVELCNRRYSNITNVGCHNSPFVRPGNAASNQALSVTQQLDDGVRFLQGQMHWTVNDTVPHFCHTTCDILDAGRITDWLVDVKNWVAANRFDVVTILLENGNYSTPDLYAPYINQTGILDYIYTPPFQPMNVTTWPTLAEMIIYNTRVVMFLDYMANQTAYPWWIDEFSNMWETPFDPTDQAFPCTIQRPDGLTVPQGETMLYLANHNLNADVSILGTSILVPDVSQLNQTNNVTGYGSLGLAAENCRDIYNRAPNVLNVDYYNYGGAEDSGAVFKVAAQMNNVTYRGGCCGKAATSGAPQGPGPMFWYEMQKNDRRSVAVFLLVWCTWFSLVW</sequence>
<dbReference type="EMBL" id="KN714774">
    <property type="protein sequence ID" value="KUI61347.1"/>
    <property type="molecule type" value="Genomic_DNA"/>
</dbReference>
<reference evidence="4" key="1">
    <citation type="submission" date="2014-12" db="EMBL/GenBank/DDBJ databases">
        <title>Genome Sequence of Valsa Canker Pathogens Uncovers a Specific Adaption of Colonization on Woody Bark.</title>
        <authorList>
            <person name="Yin Z."/>
            <person name="Liu H."/>
            <person name="Gao X."/>
            <person name="Li Z."/>
            <person name="Song N."/>
            <person name="Ke X."/>
            <person name="Dai Q."/>
            <person name="Wu Y."/>
            <person name="Sun Y."/>
            <person name="Xu J.-R."/>
            <person name="Kang Z.K."/>
            <person name="Wang L."/>
            <person name="Huang L."/>
        </authorList>
    </citation>
    <scope>NUCLEOTIDE SEQUENCE [LARGE SCALE GENOMIC DNA]</scope>
    <source>
        <strain evidence="4">SXYL134</strain>
    </source>
</reference>
<organism evidence="3 4">
    <name type="scientific">Cytospora mali</name>
    <name type="common">Apple Valsa canker fungus</name>
    <name type="synonym">Valsa mali</name>
    <dbReference type="NCBI Taxonomy" id="578113"/>
    <lineage>
        <taxon>Eukaryota</taxon>
        <taxon>Fungi</taxon>
        <taxon>Dikarya</taxon>
        <taxon>Ascomycota</taxon>
        <taxon>Pezizomycotina</taxon>
        <taxon>Sordariomycetes</taxon>
        <taxon>Sordariomycetidae</taxon>
        <taxon>Diaporthales</taxon>
        <taxon>Cytosporaceae</taxon>
        <taxon>Cytospora</taxon>
    </lineage>
</organism>
<gene>
    <name evidence="3" type="ORF">VP1G_08545</name>
</gene>
<evidence type="ECO:0000256" key="2">
    <source>
        <dbReference type="SAM" id="SignalP"/>
    </source>
</evidence>
<feature type="chain" id="PRO_5008266391" description="PLC-like phosphodiesterase" evidence="2">
    <location>
        <begin position="21"/>
        <end position="489"/>
    </location>
</feature>
<dbReference type="PANTHER" id="PTHR13593">
    <property type="match status" value="1"/>
</dbReference>
<accession>A0A194VBF1</accession>
<keyword evidence="2" id="KW-0732">Signal</keyword>
<evidence type="ECO:0000313" key="3">
    <source>
        <dbReference type="EMBL" id="KUI61347.1"/>
    </source>
</evidence>
<dbReference type="Proteomes" id="UP000078576">
    <property type="component" value="Unassembled WGS sequence"/>
</dbReference>
<keyword evidence="4" id="KW-1185">Reference proteome</keyword>
<dbReference type="AlphaFoldDB" id="A0A194VBF1"/>